<reference evidence="1" key="2">
    <citation type="submission" date="2023-03" db="EMBL/GenBank/DDBJ databases">
        <authorList>
            <person name="Inwood S.N."/>
            <person name="Skelly J.G."/>
            <person name="Guhlin J."/>
            <person name="Harrop T.W.R."/>
            <person name="Goldson S.G."/>
            <person name="Dearden P.K."/>
        </authorList>
    </citation>
    <scope>NUCLEOTIDE SEQUENCE</scope>
    <source>
        <strain evidence="1">Irish</strain>
        <tissue evidence="1">Whole body</tissue>
    </source>
</reference>
<reference evidence="1" key="1">
    <citation type="journal article" date="2023" name="bioRxiv">
        <title>Scaffold-level genome assemblies of two parasitoid biocontrol wasps reveal the parthenogenesis mechanism and an associated novel virus.</title>
        <authorList>
            <person name="Inwood S."/>
            <person name="Skelly J."/>
            <person name="Guhlin J."/>
            <person name="Harrop T."/>
            <person name="Goldson S."/>
            <person name="Dearden P."/>
        </authorList>
    </citation>
    <scope>NUCLEOTIDE SEQUENCE</scope>
    <source>
        <strain evidence="1">Irish</strain>
        <tissue evidence="1">Whole body</tissue>
    </source>
</reference>
<dbReference type="AlphaFoldDB" id="A0AA39FBD3"/>
<proteinExistence type="predicted"/>
<dbReference type="EMBL" id="JAQQBS010001422">
    <property type="protein sequence ID" value="KAK0166415.1"/>
    <property type="molecule type" value="Genomic_DNA"/>
</dbReference>
<protein>
    <submittedName>
        <fullName evidence="1">Uncharacterized protein</fullName>
    </submittedName>
</protein>
<sequence>MIICVYNTFCKHWSKPDMIPEVQNACQTTESTLTGRDVEDKTKCRPDEEAVTTITAWNQYQRFVELVESRGIEYNKKTTIEAMFRGNDLIYAKYR</sequence>
<evidence type="ECO:0000313" key="2">
    <source>
        <dbReference type="Proteomes" id="UP001168990"/>
    </source>
</evidence>
<gene>
    <name evidence="1" type="ORF">PV328_004837</name>
</gene>
<name>A0AA39FBD3_9HYME</name>
<accession>A0AA39FBD3</accession>
<evidence type="ECO:0000313" key="1">
    <source>
        <dbReference type="EMBL" id="KAK0166415.1"/>
    </source>
</evidence>
<comment type="caution">
    <text evidence="1">The sequence shown here is derived from an EMBL/GenBank/DDBJ whole genome shotgun (WGS) entry which is preliminary data.</text>
</comment>
<organism evidence="1 2">
    <name type="scientific">Microctonus aethiopoides</name>
    <dbReference type="NCBI Taxonomy" id="144406"/>
    <lineage>
        <taxon>Eukaryota</taxon>
        <taxon>Metazoa</taxon>
        <taxon>Ecdysozoa</taxon>
        <taxon>Arthropoda</taxon>
        <taxon>Hexapoda</taxon>
        <taxon>Insecta</taxon>
        <taxon>Pterygota</taxon>
        <taxon>Neoptera</taxon>
        <taxon>Endopterygota</taxon>
        <taxon>Hymenoptera</taxon>
        <taxon>Apocrita</taxon>
        <taxon>Ichneumonoidea</taxon>
        <taxon>Braconidae</taxon>
        <taxon>Euphorinae</taxon>
        <taxon>Microctonus</taxon>
    </lineage>
</organism>
<dbReference type="Proteomes" id="UP001168990">
    <property type="component" value="Unassembled WGS sequence"/>
</dbReference>
<keyword evidence="2" id="KW-1185">Reference proteome</keyword>